<organism evidence="1 2">
    <name type="scientific">Eiseniibacteriota bacterium</name>
    <dbReference type="NCBI Taxonomy" id="2212470"/>
    <lineage>
        <taxon>Bacteria</taxon>
        <taxon>Candidatus Eiseniibacteriota</taxon>
    </lineage>
</organism>
<sequence>MTQNACLPCQREKITALAVTGGATRIYRKWVVGPQNWFTSSHAAMTVGLTAVTQPNNRATHAKVQWGGLPGGAVPNLNMVSIPRNPVGGPVTITATLNNSKSINLYFIEIQTLVCENGAQINGDTWKFYVGRDRAEITATPNPSEDWFRSRLPWVWNTGVAGSSKRRRRVSLNNAQDIQVITNLYNASKTINLHICQAPLLEIEELTFAGGHTVNCDTVADFDNIWNRNRVDPMSPLPGAVNTVHSPLCYTRNQRIRITARFNVATAPTEQEQVTVRGSADFKGTRLRWEKINVAVGPADAAVTVANMDSDVSIPNQVYFYENLKIAWEIVGPDGVTRSAGQTKHQIYALLNDPVVGTPIYWTPLHLSCQSAKGRTTQNDLVTYAYKPLQKTTGDGKGLSRRRDGKKLTYWGRGLDSPAIFTTQDLLQNSEPDGITATGRCGSWARFFIDMCKMHGVNALQLIAVIPKDPNVAFLVQKCKFKGKGTWPSDFSHLAGRGKQLCTKMTGVAGQGKTNPTFTFCDHALVRYGGEIYDPSYGLQPYPSEKAWEDAAIAGIGDNASHWLFCQDGSRLHITQECSRGFIAHIMLPGETVADVVILYGVTGGENALFQHAQNHDLRSFRATVADVQTGDEIIIPRDISNIALLNEILIP</sequence>
<dbReference type="AlphaFoldDB" id="A0A948W6J6"/>
<dbReference type="EMBL" id="JAHJDP010000066">
    <property type="protein sequence ID" value="MBU2691584.1"/>
    <property type="molecule type" value="Genomic_DNA"/>
</dbReference>
<evidence type="ECO:0000313" key="2">
    <source>
        <dbReference type="Proteomes" id="UP000777784"/>
    </source>
</evidence>
<gene>
    <name evidence="1" type="ORF">KJ970_11710</name>
</gene>
<reference evidence="1" key="1">
    <citation type="submission" date="2021-05" db="EMBL/GenBank/DDBJ databases">
        <title>Energy efficiency and biological interactions define the core microbiome of deep oligotrophic groundwater.</title>
        <authorList>
            <person name="Mehrshad M."/>
            <person name="Lopez-Fernandez M."/>
            <person name="Bell E."/>
            <person name="Bernier-Latmani R."/>
            <person name="Bertilsson S."/>
            <person name="Dopson M."/>
        </authorList>
    </citation>
    <scope>NUCLEOTIDE SEQUENCE</scope>
    <source>
        <strain evidence="1">Modern_marine.mb.64</strain>
    </source>
</reference>
<accession>A0A948W6J6</accession>
<proteinExistence type="predicted"/>
<name>A0A948W6J6_UNCEI</name>
<dbReference type="Proteomes" id="UP000777784">
    <property type="component" value="Unassembled WGS sequence"/>
</dbReference>
<protein>
    <submittedName>
        <fullName evidence="1">Uncharacterized protein</fullName>
    </submittedName>
</protein>
<evidence type="ECO:0000313" key="1">
    <source>
        <dbReference type="EMBL" id="MBU2691584.1"/>
    </source>
</evidence>
<comment type="caution">
    <text evidence="1">The sequence shown here is derived from an EMBL/GenBank/DDBJ whole genome shotgun (WGS) entry which is preliminary data.</text>
</comment>